<dbReference type="SUPFAM" id="SSF55874">
    <property type="entry name" value="ATPase domain of HSP90 chaperone/DNA topoisomerase II/histidine kinase"/>
    <property type="match status" value="1"/>
</dbReference>
<evidence type="ECO:0000313" key="9">
    <source>
        <dbReference type="EMBL" id="UUX51355.1"/>
    </source>
</evidence>
<dbReference type="SUPFAM" id="SSF47384">
    <property type="entry name" value="Homodimeric domain of signal transducing histidine kinase"/>
    <property type="match status" value="1"/>
</dbReference>
<dbReference type="InterPro" id="IPR003594">
    <property type="entry name" value="HATPase_dom"/>
</dbReference>
<evidence type="ECO:0000313" key="10">
    <source>
        <dbReference type="Proteomes" id="UP001060336"/>
    </source>
</evidence>
<dbReference type="NCBIfam" id="TIGR00229">
    <property type="entry name" value="sensory_box"/>
    <property type="match status" value="2"/>
</dbReference>
<name>A0A9J7AUE4_9PROT</name>
<dbReference type="EC" id="2.7.13.3" evidence="2"/>
<dbReference type="RefSeq" id="WP_257770788.1">
    <property type="nucleotide sequence ID" value="NZ_CP102480.1"/>
</dbReference>
<dbReference type="InterPro" id="IPR036890">
    <property type="entry name" value="HATPase_C_sf"/>
</dbReference>
<dbReference type="InterPro" id="IPR001610">
    <property type="entry name" value="PAC"/>
</dbReference>
<keyword evidence="10" id="KW-1185">Reference proteome</keyword>
<organism evidence="9 10">
    <name type="scientific">Nisaea acidiphila</name>
    <dbReference type="NCBI Taxonomy" id="1862145"/>
    <lineage>
        <taxon>Bacteria</taxon>
        <taxon>Pseudomonadati</taxon>
        <taxon>Pseudomonadota</taxon>
        <taxon>Alphaproteobacteria</taxon>
        <taxon>Rhodospirillales</taxon>
        <taxon>Thalassobaculaceae</taxon>
        <taxon>Nisaea</taxon>
    </lineage>
</organism>
<evidence type="ECO:0000256" key="5">
    <source>
        <dbReference type="ARBA" id="ARBA00022777"/>
    </source>
</evidence>
<gene>
    <name evidence="9" type="ORF">NUH88_06575</name>
</gene>
<dbReference type="CDD" id="cd00130">
    <property type="entry name" value="PAS"/>
    <property type="match status" value="4"/>
</dbReference>
<dbReference type="Pfam" id="PF13426">
    <property type="entry name" value="PAS_9"/>
    <property type="match status" value="2"/>
</dbReference>
<dbReference type="SMART" id="SM00086">
    <property type="entry name" value="PAC"/>
    <property type="match status" value="4"/>
</dbReference>
<proteinExistence type="predicted"/>
<dbReference type="Pfam" id="PF08448">
    <property type="entry name" value="PAS_4"/>
    <property type="match status" value="1"/>
</dbReference>
<evidence type="ECO:0000259" key="8">
    <source>
        <dbReference type="PROSITE" id="PS50113"/>
    </source>
</evidence>
<dbReference type="PROSITE" id="PS50112">
    <property type="entry name" value="PAS"/>
    <property type="match status" value="2"/>
</dbReference>
<dbReference type="PANTHER" id="PTHR43304:SF1">
    <property type="entry name" value="PAC DOMAIN-CONTAINING PROTEIN"/>
    <property type="match status" value="1"/>
</dbReference>
<dbReference type="PANTHER" id="PTHR43304">
    <property type="entry name" value="PHYTOCHROME-LIKE PROTEIN CPH1"/>
    <property type="match status" value="1"/>
</dbReference>
<dbReference type="InterPro" id="IPR035965">
    <property type="entry name" value="PAS-like_dom_sf"/>
</dbReference>
<dbReference type="Gene3D" id="1.10.287.130">
    <property type="match status" value="1"/>
</dbReference>
<dbReference type="SMART" id="SM00387">
    <property type="entry name" value="HATPase_c"/>
    <property type="match status" value="1"/>
</dbReference>
<feature type="domain" description="PAS" evidence="7">
    <location>
        <begin position="24"/>
        <end position="50"/>
    </location>
</feature>
<keyword evidence="3" id="KW-0597">Phosphoprotein</keyword>
<dbReference type="KEGG" id="naci:NUH88_06575"/>
<feature type="domain" description="PAC" evidence="8">
    <location>
        <begin position="339"/>
        <end position="391"/>
    </location>
</feature>
<evidence type="ECO:0000256" key="4">
    <source>
        <dbReference type="ARBA" id="ARBA00022679"/>
    </source>
</evidence>
<dbReference type="InterPro" id="IPR000700">
    <property type="entry name" value="PAS-assoc_C"/>
</dbReference>
<dbReference type="Proteomes" id="UP001060336">
    <property type="component" value="Chromosome"/>
</dbReference>
<evidence type="ECO:0000259" key="6">
    <source>
        <dbReference type="PROSITE" id="PS50109"/>
    </source>
</evidence>
<dbReference type="PROSITE" id="PS50109">
    <property type="entry name" value="HIS_KIN"/>
    <property type="match status" value="1"/>
</dbReference>
<reference evidence="9" key="1">
    <citation type="submission" date="2022-08" db="EMBL/GenBank/DDBJ databases">
        <title>Nisaea acidiphila sp. nov., isolated from a marine algal debris and emended description of the genus Nisaea Urios et al. 2008.</title>
        <authorList>
            <person name="Kwon K."/>
        </authorList>
    </citation>
    <scope>NUCLEOTIDE SEQUENCE</scope>
    <source>
        <strain evidence="9">MEBiC11861</strain>
    </source>
</reference>
<evidence type="ECO:0000256" key="1">
    <source>
        <dbReference type="ARBA" id="ARBA00000085"/>
    </source>
</evidence>
<evidence type="ECO:0000259" key="7">
    <source>
        <dbReference type="PROSITE" id="PS50112"/>
    </source>
</evidence>
<dbReference type="Pfam" id="PF08447">
    <property type="entry name" value="PAS_3"/>
    <property type="match status" value="1"/>
</dbReference>
<dbReference type="CDD" id="cd00082">
    <property type="entry name" value="HisKA"/>
    <property type="match status" value="1"/>
</dbReference>
<evidence type="ECO:0000256" key="2">
    <source>
        <dbReference type="ARBA" id="ARBA00012438"/>
    </source>
</evidence>
<dbReference type="InterPro" id="IPR013656">
    <property type="entry name" value="PAS_4"/>
</dbReference>
<dbReference type="InterPro" id="IPR052162">
    <property type="entry name" value="Sensor_kinase/Photoreceptor"/>
</dbReference>
<dbReference type="Gene3D" id="2.10.70.100">
    <property type="match status" value="1"/>
</dbReference>
<evidence type="ECO:0000256" key="3">
    <source>
        <dbReference type="ARBA" id="ARBA00022553"/>
    </source>
</evidence>
<feature type="domain" description="Histidine kinase" evidence="6">
    <location>
        <begin position="682"/>
        <end position="916"/>
    </location>
</feature>
<comment type="catalytic activity">
    <reaction evidence="1">
        <text>ATP + protein L-histidine = ADP + protein N-phospho-L-histidine.</text>
        <dbReference type="EC" id="2.7.13.3"/>
    </reaction>
</comment>
<dbReference type="InterPro" id="IPR004358">
    <property type="entry name" value="Sig_transdc_His_kin-like_C"/>
</dbReference>
<dbReference type="InterPro" id="IPR005467">
    <property type="entry name" value="His_kinase_dom"/>
</dbReference>
<dbReference type="Gene3D" id="3.30.450.20">
    <property type="entry name" value="PAS domain"/>
    <property type="match status" value="4"/>
</dbReference>
<feature type="domain" description="PAS" evidence="7">
    <location>
        <begin position="392"/>
        <end position="458"/>
    </location>
</feature>
<dbReference type="Pfam" id="PF02518">
    <property type="entry name" value="HATPase_c"/>
    <property type="match status" value="1"/>
</dbReference>
<dbReference type="SUPFAM" id="SSF55785">
    <property type="entry name" value="PYP-like sensor domain (PAS domain)"/>
    <property type="match status" value="4"/>
</dbReference>
<dbReference type="AlphaFoldDB" id="A0A9J7AUE4"/>
<protein>
    <recommendedName>
        <fullName evidence="2">histidine kinase</fullName>
        <ecNumber evidence="2">2.7.13.3</ecNumber>
    </recommendedName>
</protein>
<accession>A0A9J7AUE4</accession>
<keyword evidence="5" id="KW-0418">Kinase</keyword>
<dbReference type="PRINTS" id="PR00344">
    <property type="entry name" value="BCTRLSENSOR"/>
</dbReference>
<dbReference type="EMBL" id="CP102480">
    <property type="protein sequence ID" value="UUX51355.1"/>
    <property type="molecule type" value="Genomic_DNA"/>
</dbReference>
<dbReference type="InterPro" id="IPR036097">
    <property type="entry name" value="HisK_dim/P_sf"/>
</dbReference>
<sequence>MGGEKAVTQRHDMTGDLFFEWRADDRGRLSHLSDNFNLLTGLDPESLLGKPRFGRPENADGDTLLPAMLEAARNGVPFRGLPAVLSDGLSGCRVSLIGRASVSGEAGNTVFEGIGFCPDSGQTVHQPGGKAEAAHAVNKTTILDRMRNLARVGYSSVDPASGNVRIVGPMREMLGMTESEISHEGIRSHIFADDLAAYDEARAKAFETAEAATVDLRLGSERSECHHVRLQFEPVLGDDGSVESLFAVHQDITQQKELELEVQNSDRSFRRAQRLGVIGHWTYEPGEKRVYFSEQAQSIYDCVGHDFLTFSEARDRVHPNDRSFFDKMRAQTADGEPGFEAEIRVQRTDGSTAHILVASEFDFDDTGRLKRTFGVLLDVTPRVEAEAARRDAEAVMTDIFENTDSGILVRDLEGRFIRANTRAAIQLGLRIDDILGQTVDGVLAKSDRMEASEKFRDAALRVVATHGSVTYDYTYVPESGAPATEFRVVNFPISGPDGAVRGVASMRYDITEFVQAQSALKNLNESLEQTVRMRTRELRRSEERFRNIASASADWLWELDSELKLAWCSDNFFEQTGRDPQDYIGHPLTSLVTEQERFVDQREAWDAFVSKLESRSPVRGIEIVRTHPSGQRIVRINARPVWSDGNFVGFQGSTTDITELKQAQTQLIESERLASLGGLVAGISHEINTPVGASYTVVTKLTRSLKELDDAYAAQKISQALFSRVLTEMKEGLGIIQRGLERTSDLISHFKQVAVDQTSHKRRTFSLAELSRDIVATMEATVSGQRIEFATEVPEDIELDSYPGPLGQVMINLIQNAILHGLDDIGDRPGKIGILAEMTEAGTLGVLVSDNGKGMSPNVARRVFEPFFTTKLGSGGSGLGMHLVYSIVHTVLGGTVSVASVPGEGTKVSVVIPLAAPENPDKDIAEETG</sequence>
<dbReference type="Gene3D" id="3.30.565.10">
    <property type="entry name" value="Histidine kinase-like ATPase, C-terminal domain"/>
    <property type="match status" value="1"/>
</dbReference>
<keyword evidence="4" id="KW-0808">Transferase</keyword>
<dbReference type="SMART" id="SM00091">
    <property type="entry name" value="PAS"/>
    <property type="match status" value="3"/>
</dbReference>
<dbReference type="PROSITE" id="PS50113">
    <property type="entry name" value="PAC"/>
    <property type="match status" value="2"/>
</dbReference>
<dbReference type="InterPro" id="IPR000014">
    <property type="entry name" value="PAS"/>
</dbReference>
<dbReference type="InterPro" id="IPR013655">
    <property type="entry name" value="PAS_fold_3"/>
</dbReference>
<dbReference type="GO" id="GO:0000155">
    <property type="term" value="F:phosphorelay sensor kinase activity"/>
    <property type="evidence" value="ECO:0007669"/>
    <property type="project" value="InterPro"/>
</dbReference>
<dbReference type="InterPro" id="IPR003661">
    <property type="entry name" value="HisK_dim/P_dom"/>
</dbReference>
<feature type="domain" description="PAC" evidence="8">
    <location>
        <begin position="212"/>
        <end position="264"/>
    </location>
</feature>